<accession>A0ABU6RW88</accession>
<dbReference type="Proteomes" id="UP001341840">
    <property type="component" value="Unassembled WGS sequence"/>
</dbReference>
<protein>
    <submittedName>
        <fullName evidence="2">Uncharacterized protein</fullName>
    </submittedName>
</protein>
<organism evidence="2 3">
    <name type="scientific">Stylosanthes scabra</name>
    <dbReference type="NCBI Taxonomy" id="79078"/>
    <lineage>
        <taxon>Eukaryota</taxon>
        <taxon>Viridiplantae</taxon>
        <taxon>Streptophyta</taxon>
        <taxon>Embryophyta</taxon>
        <taxon>Tracheophyta</taxon>
        <taxon>Spermatophyta</taxon>
        <taxon>Magnoliopsida</taxon>
        <taxon>eudicotyledons</taxon>
        <taxon>Gunneridae</taxon>
        <taxon>Pentapetalae</taxon>
        <taxon>rosids</taxon>
        <taxon>fabids</taxon>
        <taxon>Fabales</taxon>
        <taxon>Fabaceae</taxon>
        <taxon>Papilionoideae</taxon>
        <taxon>50 kb inversion clade</taxon>
        <taxon>dalbergioids sensu lato</taxon>
        <taxon>Dalbergieae</taxon>
        <taxon>Pterocarpus clade</taxon>
        <taxon>Stylosanthes</taxon>
    </lineage>
</organism>
<reference evidence="2 3" key="1">
    <citation type="journal article" date="2023" name="Plants (Basel)">
        <title>Bridging the Gap: Combining Genomics and Transcriptomics Approaches to Understand Stylosanthes scabra, an Orphan Legume from the Brazilian Caatinga.</title>
        <authorList>
            <person name="Ferreira-Neto J.R.C."/>
            <person name="da Silva M.D."/>
            <person name="Binneck E."/>
            <person name="de Melo N.F."/>
            <person name="da Silva R.H."/>
            <person name="de Melo A.L.T.M."/>
            <person name="Pandolfi V."/>
            <person name="Bustamante F.O."/>
            <person name="Brasileiro-Vidal A.C."/>
            <person name="Benko-Iseppon A.M."/>
        </authorList>
    </citation>
    <scope>NUCLEOTIDE SEQUENCE [LARGE SCALE GENOMIC DNA]</scope>
    <source>
        <tissue evidence="2">Leaves</tissue>
    </source>
</reference>
<keyword evidence="3" id="KW-1185">Reference proteome</keyword>
<dbReference type="EMBL" id="JASCZI010032322">
    <property type="protein sequence ID" value="MED6128134.1"/>
    <property type="molecule type" value="Genomic_DNA"/>
</dbReference>
<sequence length="149" mass="16963">MSLSACFSVLSRRFGSSPPIPSSSSCFSESNERRFIAILRRTRLHAPPQVPVPAICSFSPSLFAFVLRLSTDTFDHHRRRARTRLQKLAARSALFPPRTFSSRWIVSNLQRPRFSHVSTPHHTHRSILWPTRPAQRPDPGTDAPEIRPV</sequence>
<evidence type="ECO:0000313" key="3">
    <source>
        <dbReference type="Proteomes" id="UP001341840"/>
    </source>
</evidence>
<proteinExistence type="predicted"/>
<comment type="caution">
    <text evidence="2">The sequence shown here is derived from an EMBL/GenBank/DDBJ whole genome shotgun (WGS) entry which is preliminary data.</text>
</comment>
<evidence type="ECO:0000256" key="1">
    <source>
        <dbReference type="SAM" id="MobiDB-lite"/>
    </source>
</evidence>
<feature type="region of interest" description="Disordered" evidence="1">
    <location>
        <begin position="115"/>
        <end position="149"/>
    </location>
</feature>
<evidence type="ECO:0000313" key="2">
    <source>
        <dbReference type="EMBL" id="MED6128134.1"/>
    </source>
</evidence>
<gene>
    <name evidence="2" type="ORF">PIB30_094725</name>
</gene>
<name>A0ABU6RW88_9FABA</name>